<reference evidence="1" key="1">
    <citation type="submission" date="2021-02" db="EMBL/GenBank/DDBJ databases">
        <title>First Annotated Genome of the Yellow-green Alga Tribonema minus.</title>
        <authorList>
            <person name="Mahan K.M."/>
        </authorList>
    </citation>
    <scope>NUCLEOTIDE SEQUENCE</scope>
    <source>
        <strain evidence="1">UTEX B ZZ1240</strain>
    </source>
</reference>
<proteinExistence type="predicted"/>
<comment type="caution">
    <text evidence="1">The sequence shown here is derived from an EMBL/GenBank/DDBJ whole genome shotgun (WGS) entry which is preliminary data.</text>
</comment>
<gene>
    <name evidence="1" type="ORF">JKP88DRAFT_272944</name>
</gene>
<evidence type="ECO:0000313" key="1">
    <source>
        <dbReference type="EMBL" id="KAG5182978.1"/>
    </source>
</evidence>
<dbReference type="EMBL" id="JAFCMP010000223">
    <property type="protein sequence ID" value="KAG5182978.1"/>
    <property type="molecule type" value="Genomic_DNA"/>
</dbReference>
<organism evidence="1 2">
    <name type="scientific">Tribonema minus</name>
    <dbReference type="NCBI Taxonomy" id="303371"/>
    <lineage>
        <taxon>Eukaryota</taxon>
        <taxon>Sar</taxon>
        <taxon>Stramenopiles</taxon>
        <taxon>Ochrophyta</taxon>
        <taxon>PX clade</taxon>
        <taxon>Xanthophyceae</taxon>
        <taxon>Tribonematales</taxon>
        <taxon>Tribonemataceae</taxon>
        <taxon>Tribonema</taxon>
    </lineage>
</organism>
<accession>A0A836CF78</accession>
<dbReference type="AlphaFoldDB" id="A0A836CF78"/>
<sequence length="182" mass="18811">MALALSTATVTNVNIYGQSTGTIGTTTVSGGTGPYTIVWTSSSGATPITTQTADAKTLLKAGTYRITVTDSVAATTFRDYVVTQNPALVITPGSVHIEAKHGDYRANISASTVTGGNGTYTISWTSTGTAISDTTAGAKTGLRHGKYTLHVADGAGATASHVFTVPVKRRMYHSPDGHDTRK</sequence>
<evidence type="ECO:0000313" key="2">
    <source>
        <dbReference type="Proteomes" id="UP000664859"/>
    </source>
</evidence>
<dbReference type="Proteomes" id="UP000664859">
    <property type="component" value="Unassembled WGS sequence"/>
</dbReference>
<keyword evidence="2" id="KW-1185">Reference proteome</keyword>
<name>A0A836CF78_9STRA</name>
<protein>
    <submittedName>
        <fullName evidence="1">Uncharacterized protein</fullName>
    </submittedName>
</protein>